<evidence type="ECO:0000313" key="2">
    <source>
        <dbReference type="Proteomes" id="UP000887540"/>
    </source>
</evidence>
<protein>
    <submittedName>
        <fullName evidence="3">Wall-associated receptor kinase galacturonan-binding domain-containing protein</fullName>
    </submittedName>
</protein>
<reference evidence="3" key="1">
    <citation type="submission" date="2022-11" db="UniProtKB">
        <authorList>
            <consortium name="WormBaseParasite"/>
        </authorList>
    </citation>
    <scope>IDENTIFICATION</scope>
</reference>
<sequence length="230" mass="24808">MRTPTHEPTIVPGSSSTTTTTTTMAPTTTTIPLICLNPLLQMIHRFVCNPPPSPSNVDHAYTISQQSIYTTSPFNCMEEDLCGGTPPGYPDCTNPAIRAGYLIQPGQQAICPDLIQVVSFKDTSFPANSDVLLAFGQAEINFYRANPATYVELENMGYCSTTFCYCGANVPLYVLIGNLASGKKDHFYTTSLDEAIAGIPTSVYGGTFMGIKCYIWNFNAVSFCGLSCVG</sequence>
<dbReference type="WBParaSite" id="ACRNAN_scaffold3646.g25758.t2">
    <property type="protein sequence ID" value="ACRNAN_scaffold3646.g25758.t2"/>
    <property type="gene ID" value="ACRNAN_scaffold3646.g25758"/>
</dbReference>
<dbReference type="AlphaFoldDB" id="A0A914DT19"/>
<keyword evidence="2" id="KW-1185">Reference proteome</keyword>
<name>A0A914DT19_9BILA</name>
<accession>A0A914DT19</accession>
<feature type="region of interest" description="Disordered" evidence="1">
    <location>
        <begin position="1"/>
        <end position="23"/>
    </location>
</feature>
<dbReference type="Proteomes" id="UP000887540">
    <property type="component" value="Unplaced"/>
</dbReference>
<organism evidence="2 3">
    <name type="scientific">Acrobeloides nanus</name>
    <dbReference type="NCBI Taxonomy" id="290746"/>
    <lineage>
        <taxon>Eukaryota</taxon>
        <taxon>Metazoa</taxon>
        <taxon>Ecdysozoa</taxon>
        <taxon>Nematoda</taxon>
        <taxon>Chromadorea</taxon>
        <taxon>Rhabditida</taxon>
        <taxon>Tylenchina</taxon>
        <taxon>Cephalobomorpha</taxon>
        <taxon>Cephaloboidea</taxon>
        <taxon>Cephalobidae</taxon>
        <taxon>Acrobeloides</taxon>
    </lineage>
</organism>
<proteinExistence type="predicted"/>
<evidence type="ECO:0000256" key="1">
    <source>
        <dbReference type="SAM" id="MobiDB-lite"/>
    </source>
</evidence>
<evidence type="ECO:0000313" key="3">
    <source>
        <dbReference type="WBParaSite" id="ACRNAN_scaffold3646.g25758.t2"/>
    </source>
</evidence>